<accession>A0A0G0LX10</accession>
<evidence type="ECO:0000313" key="2">
    <source>
        <dbReference type="Proteomes" id="UP000034774"/>
    </source>
</evidence>
<dbReference type="AlphaFoldDB" id="A0A0G0LX10"/>
<dbReference type="Proteomes" id="UP000034774">
    <property type="component" value="Unassembled WGS sequence"/>
</dbReference>
<dbReference type="EMBL" id="LBVU01000002">
    <property type="protein sequence ID" value="KKQ92560.1"/>
    <property type="molecule type" value="Genomic_DNA"/>
</dbReference>
<comment type="caution">
    <text evidence="1">The sequence shown here is derived from an EMBL/GenBank/DDBJ whole genome shotgun (WGS) entry which is preliminary data.</text>
</comment>
<reference evidence="1 2" key="1">
    <citation type="journal article" date="2015" name="Nature">
        <title>rRNA introns, odd ribosomes, and small enigmatic genomes across a large radiation of phyla.</title>
        <authorList>
            <person name="Brown C.T."/>
            <person name="Hug L.A."/>
            <person name="Thomas B.C."/>
            <person name="Sharon I."/>
            <person name="Castelle C.J."/>
            <person name="Singh A."/>
            <person name="Wilkins M.J."/>
            <person name="Williams K.H."/>
            <person name="Banfield J.F."/>
        </authorList>
    </citation>
    <scope>NUCLEOTIDE SEQUENCE [LARGE SCALE GENOMIC DNA]</scope>
</reference>
<dbReference type="Gene3D" id="3.30.460.10">
    <property type="entry name" value="Beta Polymerase, domain 2"/>
    <property type="match status" value="1"/>
</dbReference>
<organism evidence="1 2">
    <name type="scientific">Candidatus Woesebacteria bacterium GW2011_GWB1_39_10</name>
    <dbReference type="NCBI Taxonomy" id="1618572"/>
    <lineage>
        <taxon>Bacteria</taxon>
        <taxon>Candidatus Woeseibacteriota</taxon>
    </lineage>
</organism>
<sequence length="200" mass="23146">MNIERDSNIAIRIPEDVYEQKNSLPDIETREKIAKSLFVGFSYFLILNNIKIDWEESGYRAKRLSRIENKIKRRDSVVPGGDIYGVRFITEEEDRGALSRLIQSAYSLTPNVFPWGKPSIRDYRNPEVRASHIEKSNPHMSPIYSALHINFIFQRRDSKLLDIGEVQIMTHKELAVYKQTRDGYSNGQSLLSRDHTSANS</sequence>
<evidence type="ECO:0000313" key="1">
    <source>
        <dbReference type="EMBL" id="KKQ92560.1"/>
    </source>
</evidence>
<name>A0A0G0LX10_9BACT</name>
<proteinExistence type="predicted"/>
<dbReference type="InterPro" id="IPR043519">
    <property type="entry name" value="NT_sf"/>
</dbReference>
<gene>
    <name evidence="1" type="ORF">UT17_C0002G0223</name>
</gene>
<protein>
    <submittedName>
        <fullName evidence="1">Uncharacterized protein</fullName>
    </submittedName>
</protein>